<reference evidence="6" key="2">
    <citation type="submission" date="2020-09" db="EMBL/GenBank/DDBJ databases">
        <authorList>
            <person name="Sun Q."/>
            <person name="Kim S."/>
        </authorList>
    </citation>
    <scope>NUCLEOTIDE SEQUENCE</scope>
    <source>
        <strain evidence="6">KCTC 23732</strain>
    </source>
</reference>
<evidence type="ECO:0000313" key="6">
    <source>
        <dbReference type="EMBL" id="GGW81452.1"/>
    </source>
</evidence>
<dbReference type="AlphaFoldDB" id="A0A918MXW1"/>
<dbReference type="GO" id="GO:0003677">
    <property type="term" value="F:DNA binding"/>
    <property type="evidence" value="ECO:0007669"/>
    <property type="project" value="UniProtKB-KW"/>
</dbReference>
<evidence type="ECO:0000313" key="7">
    <source>
        <dbReference type="Proteomes" id="UP000608345"/>
    </source>
</evidence>
<feature type="domain" description="HTH lysR-type" evidence="5">
    <location>
        <begin position="3"/>
        <end position="60"/>
    </location>
</feature>
<dbReference type="InterPro" id="IPR005119">
    <property type="entry name" value="LysR_subst-bd"/>
</dbReference>
<dbReference type="PANTHER" id="PTHR30537:SF5">
    <property type="entry name" value="HTH-TYPE TRANSCRIPTIONAL ACTIVATOR TTDR-RELATED"/>
    <property type="match status" value="1"/>
</dbReference>
<dbReference type="SUPFAM" id="SSF53850">
    <property type="entry name" value="Periplasmic binding protein-like II"/>
    <property type="match status" value="1"/>
</dbReference>
<evidence type="ECO:0000256" key="3">
    <source>
        <dbReference type="ARBA" id="ARBA00023125"/>
    </source>
</evidence>
<dbReference type="SUPFAM" id="SSF46785">
    <property type="entry name" value="Winged helix' DNA-binding domain"/>
    <property type="match status" value="1"/>
</dbReference>
<dbReference type="Gene3D" id="1.10.10.10">
    <property type="entry name" value="Winged helix-like DNA-binding domain superfamily/Winged helix DNA-binding domain"/>
    <property type="match status" value="1"/>
</dbReference>
<organism evidence="6 7">
    <name type="scientific">Advenella faeciporci</name>
    <dbReference type="NCBI Taxonomy" id="797535"/>
    <lineage>
        <taxon>Bacteria</taxon>
        <taxon>Pseudomonadati</taxon>
        <taxon>Pseudomonadota</taxon>
        <taxon>Betaproteobacteria</taxon>
        <taxon>Burkholderiales</taxon>
        <taxon>Alcaligenaceae</taxon>
    </lineage>
</organism>
<dbReference type="Proteomes" id="UP000608345">
    <property type="component" value="Unassembled WGS sequence"/>
</dbReference>
<dbReference type="PANTHER" id="PTHR30537">
    <property type="entry name" value="HTH-TYPE TRANSCRIPTIONAL REGULATOR"/>
    <property type="match status" value="1"/>
</dbReference>
<reference evidence="6" key="1">
    <citation type="journal article" date="2014" name="Int. J. Syst. Evol. Microbiol.">
        <title>Complete genome sequence of Corynebacterium casei LMG S-19264T (=DSM 44701T), isolated from a smear-ripened cheese.</title>
        <authorList>
            <consortium name="US DOE Joint Genome Institute (JGI-PGF)"/>
            <person name="Walter F."/>
            <person name="Albersmeier A."/>
            <person name="Kalinowski J."/>
            <person name="Ruckert C."/>
        </authorList>
    </citation>
    <scope>NUCLEOTIDE SEQUENCE</scope>
    <source>
        <strain evidence="6">KCTC 23732</strain>
    </source>
</reference>
<keyword evidence="3" id="KW-0238">DNA-binding</keyword>
<sequence>MVLNANDLILFAHIMEYGSFSAASDHTGLPKSTLSRRISELETLLGEKLITRSTRKLAITDFGEGVLEHAKRLLEETEAASAFAQNRQTTPQGKLRVSLPTEFKEFALVSFLEKFTRQYPQVSVELDLSARRVDLIVERFDIAIRIAPSLPDDSTLVARKIAVLNNGLYANPFYLKRHGTPTTPEDLLKHQGMVLINSRGDFLPWKLNNDKEEWVGLPLHRISSNSVGLHQDLAAQGMGIVGLSEMFARAYEKEGHLVRILPEWSMPADTVWCVTPGRRLLPTRTQAFIDLFKQEMQGS</sequence>
<dbReference type="InterPro" id="IPR036388">
    <property type="entry name" value="WH-like_DNA-bd_sf"/>
</dbReference>
<comment type="caution">
    <text evidence="6">The sequence shown here is derived from an EMBL/GenBank/DDBJ whole genome shotgun (WGS) entry which is preliminary data.</text>
</comment>
<dbReference type="EMBL" id="BMYS01000004">
    <property type="protein sequence ID" value="GGW81452.1"/>
    <property type="molecule type" value="Genomic_DNA"/>
</dbReference>
<dbReference type="RefSeq" id="WP_189384272.1">
    <property type="nucleotide sequence ID" value="NZ_BAABFY010000056.1"/>
</dbReference>
<evidence type="ECO:0000256" key="2">
    <source>
        <dbReference type="ARBA" id="ARBA00023015"/>
    </source>
</evidence>
<evidence type="ECO:0000259" key="5">
    <source>
        <dbReference type="PROSITE" id="PS50931"/>
    </source>
</evidence>
<comment type="similarity">
    <text evidence="1">Belongs to the LysR transcriptional regulatory family.</text>
</comment>
<keyword evidence="4" id="KW-0804">Transcription</keyword>
<dbReference type="InterPro" id="IPR036390">
    <property type="entry name" value="WH_DNA-bd_sf"/>
</dbReference>
<evidence type="ECO:0000256" key="4">
    <source>
        <dbReference type="ARBA" id="ARBA00023163"/>
    </source>
</evidence>
<protein>
    <submittedName>
        <fullName evidence="6">LysR family transcriptional regulator</fullName>
    </submittedName>
</protein>
<accession>A0A918MXW1</accession>
<evidence type="ECO:0000256" key="1">
    <source>
        <dbReference type="ARBA" id="ARBA00009437"/>
    </source>
</evidence>
<dbReference type="Pfam" id="PF03466">
    <property type="entry name" value="LysR_substrate"/>
    <property type="match status" value="1"/>
</dbReference>
<gene>
    <name evidence="6" type="ORF">GCM10011450_09140</name>
</gene>
<dbReference type="InterPro" id="IPR000847">
    <property type="entry name" value="LysR_HTH_N"/>
</dbReference>
<proteinExistence type="inferred from homology"/>
<name>A0A918MXW1_9BURK</name>
<keyword evidence="7" id="KW-1185">Reference proteome</keyword>
<dbReference type="CDD" id="cd08422">
    <property type="entry name" value="PBP2_CrgA_like"/>
    <property type="match status" value="1"/>
</dbReference>
<dbReference type="Gene3D" id="3.40.190.290">
    <property type="match status" value="1"/>
</dbReference>
<dbReference type="PROSITE" id="PS50931">
    <property type="entry name" value="HTH_LYSR"/>
    <property type="match status" value="1"/>
</dbReference>
<dbReference type="Pfam" id="PF00126">
    <property type="entry name" value="HTH_1"/>
    <property type="match status" value="1"/>
</dbReference>
<keyword evidence="2" id="KW-0805">Transcription regulation</keyword>
<dbReference type="InterPro" id="IPR058163">
    <property type="entry name" value="LysR-type_TF_proteobact-type"/>
</dbReference>
<dbReference type="FunFam" id="1.10.10.10:FF:000001">
    <property type="entry name" value="LysR family transcriptional regulator"/>
    <property type="match status" value="1"/>
</dbReference>
<dbReference type="GO" id="GO:0003700">
    <property type="term" value="F:DNA-binding transcription factor activity"/>
    <property type="evidence" value="ECO:0007669"/>
    <property type="project" value="InterPro"/>
</dbReference>